<accession>C0GC36</accession>
<protein>
    <recommendedName>
        <fullName evidence="3">Tetraprenyl-beta-curcumene synthase</fullName>
    </recommendedName>
</protein>
<dbReference type="InterPro" id="IPR019712">
    <property type="entry name" value="YtpB-like"/>
</dbReference>
<dbReference type="AlphaFoldDB" id="C0GC36"/>
<dbReference type="OrthoDB" id="2371262at2"/>
<evidence type="ECO:0000313" key="2">
    <source>
        <dbReference type="Proteomes" id="UP000006443"/>
    </source>
</evidence>
<dbReference type="Pfam" id="PF10776">
    <property type="entry name" value="DUF2600"/>
    <property type="match status" value="1"/>
</dbReference>
<dbReference type="Proteomes" id="UP000006443">
    <property type="component" value="Unassembled WGS sequence"/>
</dbReference>
<dbReference type="STRING" id="555088.DealDRAFT_0045"/>
<comment type="caution">
    <text evidence="1">The sequence shown here is derived from an EMBL/GenBank/DDBJ whole genome shotgun (WGS) entry which is preliminary data.</text>
</comment>
<gene>
    <name evidence="1" type="ORF">DealDRAFT_0045</name>
</gene>
<dbReference type="RefSeq" id="WP_008513735.1">
    <property type="nucleotide sequence ID" value="NZ_ACJM01000001.1"/>
</dbReference>
<keyword evidence="2" id="KW-1185">Reference proteome</keyword>
<dbReference type="EMBL" id="ACJM01000001">
    <property type="protein sequence ID" value="EEG78771.1"/>
    <property type="molecule type" value="Genomic_DNA"/>
</dbReference>
<dbReference type="eggNOG" id="ENOG502Z812">
    <property type="taxonomic scope" value="Bacteria"/>
</dbReference>
<evidence type="ECO:0008006" key="3">
    <source>
        <dbReference type="Google" id="ProtNLM"/>
    </source>
</evidence>
<sequence length="356" mass="40894">MTLSVWERSKDRAVIFPYIFRVFPMVEHDLKLWRVKASAIPDEELRRQALASMKMKRFHCQGGAIFSLYTGGKTREMVRFIVALQTISDYLDNLCDRVEGADDTTFRTLHQAMRAAVDTDLPLTHWYDSYPHQNDGGYLDLLVKVCRETVAAFPGYGDIKADLVGLVSLYSDLQVYKHMEKRLRVEQLVSWFEREKDPTLQLYWWEFAAATGSTLAMFALAAMASAGPVSSEQRRELLACYFPWVCGLHILLDYFIDLDEDREFGDLNFVSFYPTQMAMEEGLKQFAQEAMQRVETMPRSGFHRTVAIGLLAMYLSDPKASQSGRNKISQQLLRYGGTETFWLYKVCLALRSKGII</sequence>
<name>C0GC36_DETAL</name>
<proteinExistence type="predicted"/>
<evidence type="ECO:0000313" key="1">
    <source>
        <dbReference type="EMBL" id="EEG78771.1"/>
    </source>
</evidence>
<organism evidence="1 2">
    <name type="scientific">Dethiobacter alkaliphilus AHT 1</name>
    <dbReference type="NCBI Taxonomy" id="555088"/>
    <lineage>
        <taxon>Bacteria</taxon>
        <taxon>Bacillati</taxon>
        <taxon>Bacillota</taxon>
        <taxon>Dethiobacteria</taxon>
        <taxon>Dethiobacterales</taxon>
        <taxon>Dethiobacteraceae</taxon>
        <taxon>Dethiobacter</taxon>
    </lineage>
</organism>
<reference evidence="1 2" key="1">
    <citation type="submission" date="2009-02" db="EMBL/GenBank/DDBJ databases">
        <title>Sequencing of the draft genome and assembly of Dethiobacter alkaliphilus AHT 1.</title>
        <authorList>
            <consortium name="US DOE Joint Genome Institute (JGI-PGF)"/>
            <person name="Lucas S."/>
            <person name="Copeland A."/>
            <person name="Lapidus A."/>
            <person name="Glavina del Rio T."/>
            <person name="Dalin E."/>
            <person name="Tice H."/>
            <person name="Bruce D."/>
            <person name="Goodwin L."/>
            <person name="Pitluck S."/>
            <person name="Larimer F."/>
            <person name="Land M.L."/>
            <person name="Hauser L."/>
            <person name="Muyzer G."/>
        </authorList>
    </citation>
    <scope>NUCLEOTIDE SEQUENCE [LARGE SCALE GENOMIC DNA]</scope>
    <source>
        <strain evidence="1 2">AHT 1</strain>
    </source>
</reference>